<gene>
    <name evidence="2" type="ORF">AMECASPLE_039448</name>
</gene>
<proteinExistence type="predicted"/>
<keyword evidence="3" id="KW-1185">Reference proteome</keyword>
<organism evidence="2 3">
    <name type="scientific">Ameca splendens</name>
    <dbReference type="NCBI Taxonomy" id="208324"/>
    <lineage>
        <taxon>Eukaryota</taxon>
        <taxon>Metazoa</taxon>
        <taxon>Chordata</taxon>
        <taxon>Craniata</taxon>
        <taxon>Vertebrata</taxon>
        <taxon>Euteleostomi</taxon>
        <taxon>Actinopterygii</taxon>
        <taxon>Neopterygii</taxon>
        <taxon>Teleostei</taxon>
        <taxon>Neoteleostei</taxon>
        <taxon>Acanthomorphata</taxon>
        <taxon>Ovalentaria</taxon>
        <taxon>Atherinomorphae</taxon>
        <taxon>Cyprinodontiformes</taxon>
        <taxon>Goodeidae</taxon>
        <taxon>Ameca</taxon>
    </lineage>
</organism>
<sequence length="68" mass="7820">MLLLLCTFRCFFQEAEFLVFSVRQLKEADARSGQALETLEILIRRRKDEFLVPLTSCVSFVSLLFSSG</sequence>
<evidence type="ECO:0000256" key="1">
    <source>
        <dbReference type="SAM" id="SignalP"/>
    </source>
</evidence>
<dbReference type="Proteomes" id="UP001469553">
    <property type="component" value="Unassembled WGS sequence"/>
</dbReference>
<dbReference type="EMBL" id="JAHRIP010064737">
    <property type="protein sequence ID" value="MEQ2305597.1"/>
    <property type="molecule type" value="Genomic_DNA"/>
</dbReference>
<name>A0ABV0ZII6_9TELE</name>
<comment type="caution">
    <text evidence="2">The sequence shown here is derived from an EMBL/GenBank/DDBJ whole genome shotgun (WGS) entry which is preliminary data.</text>
</comment>
<feature type="chain" id="PRO_5045807197" evidence="1">
    <location>
        <begin position="18"/>
        <end position="68"/>
    </location>
</feature>
<keyword evidence="1" id="KW-0732">Signal</keyword>
<protein>
    <submittedName>
        <fullName evidence="2">Uncharacterized protein</fullName>
    </submittedName>
</protein>
<accession>A0ABV0ZII6</accession>
<evidence type="ECO:0000313" key="2">
    <source>
        <dbReference type="EMBL" id="MEQ2305597.1"/>
    </source>
</evidence>
<feature type="signal peptide" evidence="1">
    <location>
        <begin position="1"/>
        <end position="17"/>
    </location>
</feature>
<reference evidence="2 3" key="1">
    <citation type="submission" date="2021-06" db="EMBL/GenBank/DDBJ databases">
        <authorList>
            <person name="Palmer J.M."/>
        </authorList>
    </citation>
    <scope>NUCLEOTIDE SEQUENCE [LARGE SCALE GENOMIC DNA]</scope>
    <source>
        <strain evidence="2 3">AS_MEX2019</strain>
        <tissue evidence="2">Muscle</tissue>
    </source>
</reference>
<evidence type="ECO:0000313" key="3">
    <source>
        <dbReference type="Proteomes" id="UP001469553"/>
    </source>
</evidence>